<feature type="transmembrane region" description="Helical" evidence="1">
    <location>
        <begin position="12"/>
        <end position="29"/>
    </location>
</feature>
<keyword evidence="1" id="KW-0472">Membrane</keyword>
<reference evidence="2 3" key="1">
    <citation type="submission" date="2016-10" db="EMBL/GenBank/DDBJ databases">
        <authorList>
            <person name="de Groot N.N."/>
        </authorList>
    </citation>
    <scope>NUCLEOTIDE SEQUENCE [LARGE SCALE GENOMIC DNA]</scope>
    <source>
        <strain evidence="2 3">ATCC 51327</strain>
    </source>
</reference>
<keyword evidence="1" id="KW-0812">Transmembrane</keyword>
<dbReference type="AlphaFoldDB" id="A0A1I4HR63"/>
<proteinExistence type="predicted"/>
<accession>A0A1I4HR63</accession>
<keyword evidence="1" id="KW-1133">Transmembrane helix</keyword>
<evidence type="ECO:0000256" key="1">
    <source>
        <dbReference type="SAM" id="Phobius"/>
    </source>
</evidence>
<sequence length="424" mass="50283">MKKFFKTASIYLLLLFLLAAAIFVLNIYYGQRIAQQLNFDLTMYLNKLNYQTEEVKFKVNPLLRKIEVEKLTLINPAEFKLTLESATINLSWKQLFNYLKYDEFQLDKNFKSYLKRLNYYNLISNYQINFKNVELNYQGDLDNVSPDKLENILNKDHNLSFKAENLAYNYPYYRDFALTKNSWDKLRSFNDFKFDLAYTSSNQQLNLQQFDLSNEIIRLMFNFTTKLDFNQTQQKFKFLDLTGNYDFLLAGKQLEFTANETFKQLQLGQLTTSGNLAVSYPEGKNNYLLNSLAYNFEANDVYFVLSDQLNDELNNFSFNLLDQSQNIEFQIDQLTASQDYSRPEGKGNFKLDSSLITAEAKTEYLYQNSQLYFSNLNLRYLPKNKLAEQLNYLLQLILNKRFRQDEDGYYIIDLWGELNNLQYQ</sequence>
<evidence type="ECO:0000313" key="2">
    <source>
        <dbReference type="EMBL" id="SFL44655.1"/>
    </source>
</evidence>
<evidence type="ECO:0008006" key="4">
    <source>
        <dbReference type="Google" id="ProtNLM"/>
    </source>
</evidence>
<keyword evidence="3" id="KW-1185">Reference proteome</keyword>
<dbReference type="RefSeq" id="WP_089860959.1">
    <property type="nucleotide sequence ID" value="NZ_FOTI01000012.1"/>
</dbReference>
<dbReference type="OrthoDB" id="2110375at2"/>
<evidence type="ECO:0000313" key="3">
    <source>
        <dbReference type="Proteomes" id="UP000199006"/>
    </source>
</evidence>
<gene>
    <name evidence="2" type="ORF">SAMN02983006_01174</name>
</gene>
<protein>
    <recommendedName>
        <fullName evidence="4">AsmA family protein</fullName>
    </recommendedName>
</protein>
<dbReference type="Proteomes" id="UP000199006">
    <property type="component" value="Unassembled WGS sequence"/>
</dbReference>
<name>A0A1I4HR63_9FIRM</name>
<dbReference type="EMBL" id="FOTI01000012">
    <property type="protein sequence ID" value="SFL44655.1"/>
    <property type="molecule type" value="Genomic_DNA"/>
</dbReference>
<organism evidence="2 3">
    <name type="scientific">Halanaerobium salsuginis</name>
    <dbReference type="NCBI Taxonomy" id="29563"/>
    <lineage>
        <taxon>Bacteria</taxon>
        <taxon>Bacillati</taxon>
        <taxon>Bacillota</taxon>
        <taxon>Clostridia</taxon>
        <taxon>Halanaerobiales</taxon>
        <taxon>Halanaerobiaceae</taxon>
        <taxon>Halanaerobium</taxon>
    </lineage>
</organism>